<sequence>MSFVPLGDTLHKDIKNRSQLKNQVEASQILEFASIALVDLLGKEQAYHARPLFLKNRTLTISCATTNVAQEIRNNQAEIVDKINIKLGKKEVDSIRYLA</sequence>
<dbReference type="Pfam" id="PF05258">
    <property type="entry name" value="DciA"/>
    <property type="match status" value="1"/>
</dbReference>
<evidence type="ECO:0000313" key="2">
    <source>
        <dbReference type="Proteomes" id="UP000177067"/>
    </source>
</evidence>
<evidence type="ECO:0000313" key="1">
    <source>
        <dbReference type="EMBL" id="OGH60133.1"/>
    </source>
</evidence>
<evidence type="ECO:0008006" key="3">
    <source>
        <dbReference type="Google" id="ProtNLM"/>
    </source>
</evidence>
<name>A0A1F6LLG7_9BACT</name>
<comment type="caution">
    <text evidence="1">The sequence shown here is derived from an EMBL/GenBank/DDBJ whole genome shotgun (WGS) entry which is preliminary data.</text>
</comment>
<organism evidence="1 2">
    <name type="scientific">Candidatus Magasanikbacteria bacterium RIFCSPHIGHO2_01_FULL_33_34</name>
    <dbReference type="NCBI Taxonomy" id="1798671"/>
    <lineage>
        <taxon>Bacteria</taxon>
        <taxon>Candidatus Magasanikiibacteriota</taxon>
    </lineage>
</organism>
<proteinExistence type="predicted"/>
<dbReference type="EMBL" id="MFPS01000003">
    <property type="protein sequence ID" value="OGH60133.1"/>
    <property type="molecule type" value="Genomic_DNA"/>
</dbReference>
<dbReference type="InterPro" id="IPR007922">
    <property type="entry name" value="DciA-like"/>
</dbReference>
<accession>A0A1F6LLG7</accession>
<gene>
    <name evidence="1" type="ORF">A2725_00595</name>
</gene>
<dbReference type="Proteomes" id="UP000177067">
    <property type="component" value="Unassembled WGS sequence"/>
</dbReference>
<protein>
    <recommendedName>
        <fullName evidence="3">DUF721 domain-containing protein</fullName>
    </recommendedName>
</protein>
<reference evidence="1 2" key="1">
    <citation type="journal article" date="2016" name="Nat. Commun.">
        <title>Thousands of microbial genomes shed light on interconnected biogeochemical processes in an aquifer system.</title>
        <authorList>
            <person name="Anantharaman K."/>
            <person name="Brown C.T."/>
            <person name="Hug L.A."/>
            <person name="Sharon I."/>
            <person name="Castelle C.J."/>
            <person name="Probst A.J."/>
            <person name="Thomas B.C."/>
            <person name="Singh A."/>
            <person name="Wilkins M.J."/>
            <person name="Karaoz U."/>
            <person name="Brodie E.L."/>
            <person name="Williams K.H."/>
            <person name="Hubbard S.S."/>
            <person name="Banfield J.F."/>
        </authorList>
    </citation>
    <scope>NUCLEOTIDE SEQUENCE [LARGE SCALE GENOMIC DNA]</scope>
</reference>
<dbReference type="AlphaFoldDB" id="A0A1F6LLG7"/>